<dbReference type="InterPro" id="IPR000551">
    <property type="entry name" value="MerR-type_HTH_dom"/>
</dbReference>
<dbReference type="CDD" id="cd04785">
    <property type="entry name" value="HTH_CadR-PbrR-like"/>
    <property type="match status" value="1"/>
</dbReference>
<dbReference type="PROSITE" id="PS00552">
    <property type="entry name" value="HTH_MERR_1"/>
    <property type="match status" value="1"/>
</dbReference>
<dbReference type="KEGG" id="pde:Pden_4523"/>
<dbReference type="eggNOG" id="COG0789">
    <property type="taxonomic scope" value="Bacteria"/>
</dbReference>
<evidence type="ECO:0000256" key="2">
    <source>
        <dbReference type="ARBA" id="ARBA00023125"/>
    </source>
</evidence>
<dbReference type="SMART" id="SM00422">
    <property type="entry name" value="HTH_MERR"/>
    <property type="match status" value="1"/>
</dbReference>
<dbReference type="EnsemblBacteria" id="ABL72587">
    <property type="protein sequence ID" value="ABL72587"/>
    <property type="gene ID" value="Pden_4523"/>
</dbReference>
<dbReference type="PANTHER" id="PTHR30204:SF94">
    <property type="entry name" value="HEAVY METAL-DEPENDENT TRANSCRIPTIONAL REGULATOR HI_0293-RELATED"/>
    <property type="match status" value="1"/>
</dbReference>
<dbReference type="PANTHER" id="PTHR30204">
    <property type="entry name" value="REDOX-CYCLING DRUG-SENSING TRANSCRIPTIONAL ACTIVATOR SOXR"/>
    <property type="match status" value="1"/>
</dbReference>
<keyword evidence="6" id="KW-1185">Reference proteome</keyword>
<protein>
    <submittedName>
        <fullName evidence="5">Putative transcriptional regulator, MerR family</fullName>
    </submittedName>
</protein>
<keyword evidence="3" id="KW-0804">Transcription</keyword>
<dbReference type="AlphaFoldDB" id="A1BAP3"/>
<geneLocation type="plasmid" evidence="6">
    <name>pPD1222</name>
</geneLocation>
<dbReference type="HOGENOM" id="CLU_060077_2_0_5"/>
<feature type="domain" description="HTH merR-type" evidence="4">
    <location>
        <begin position="10"/>
        <end position="79"/>
    </location>
</feature>
<organism evidence="5 6">
    <name type="scientific">Paracoccus denitrificans (strain Pd 1222)</name>
    <dbReference type="NCBI Taxonomy" id="318586"/>
    <lineage>
        <taxon>Bacteria</taxon>
        <taxon>Pseudomonadati</taxon>
        <taxon>Pseudomonadota</taxon>
        <taxon>Alphaproteobacteria</taxon>
        <taxon>Rhodobacterales</taxon>
        <taxon>Paracoccaceae</taxon>
        <taxon>Paracoccus</taxon>
    </lineage>
</organism>
<dbReference type="InterPro" id="IPR009061">
    <property type="entry name" value="DNA-bd_dom_put_sf"/>
</dbReference>
<dbReference type="GO" id="GO:0003700">
    <property type="term" value="F:DNA-binding transcription factor activity"/>
    <property type="evidence" value="ECO:0007669"/>
    <property type="project" value="InterPro"/>
</dbReference>
<evidence type="ECO:0000259" key="4">
    <source>
        <dbReference type="PROSITE" id="PS50937"/>
    </source>
</evidence>
<sequence length="149" mass="16601">MEHEAVKIHDLTIGELAERSGCTVPTIRFYEQIGLIPKAARSAGGRRVYSRQDVGLLNFIRRCRDFGFSVGQVRDLVALSTSRDRDCFEARNLAQFHLGSLRDKIAEMRELERSLKAFVRRCDVECAGGPAAECVILGDLATQRQDGAC</sequence>
<proteinExistence type="predicted"/>
<reference evidence="6" key="1">
    <citation type="submission" date="2006-12" db="EMBL/GenBank/DDBJ databases">
        <title>Complete sequence of plasmid 1 of Paracoccus denitrificans PD1222.</title>
        <authorList>
            <person name="Copeland A."/>
            <person name="Lucas S."/>
            <person name="Lapidus A."/>
            <person name="Barry K."/>
            <person name="Detter J.C."/>
            <person name="Glavina del Rio T."/>
            <person name="Hammon N."/>
            <person name="Israni S."/>
            <person name="Dalin E."/>
            <person name="Tice H."/>
            <person name="Pitluck S."/>
            <person name="Munk A.C."/>
            <person name="Brettin T."/>
            <person name="Bruce D."/>
            <person name="Han C."/>
            <person name="Tapia R."/>
            <person name="Gilna P."/>
            <person name="Schmutz J."/>
            <person name="Larimer F."/>
            <person name="Land M."/>
            <person name="Hauser L."/>
            <person name="Kyrpides N."/>
            <person name="Lykidis A."/>
            <person name="Spiro S."/>
            <person name="Richardson D.J."/>
            <person name="Moir J.W.B."/>
            <person name="Ferguson S.J."/>
            <person name="van Spanning R.J.M."/>
            <person name="Richardson P."/>
        </authorList>
    </citation>
    <scope>NUCLEOTIDE SEQUENCE [LARGE SCALE GENOMIC DNA]</scope>
    <source>
        <strain evidence="6">Pd 1222</strain>
        <plasmid evidence="6">pPD1222</plasmid>
    </source>
</reference>
<dbReference type="GO" id="GO:0003677">
    <property type="term" value="F:DNA binding"/>
    <property type="evidence" value="ECO:0007669"/>
    <property type="project" value="UniProtKB-KW"/>
</dbReference>
<dbReference type="PROSITE" id="PS50937">
    <property type="entry name" value="HTH_MERR_2"/>
    <property type="match status" value="1"/>
</dbReference>
<dbReference type="OrthoDB" id="9802944at2"/>
<keyword evidence="1" id="KW-0805">Transcription regulation</keyword>
<dbReference type="Pfam" id="PF13411">
    <property type="entry name" value="MerR_1"/>
    <property type="match status" value="1"/>
</dbReference>
<dbReference type="SUPFAM" id="SSF46955">
    <property type="entry name" value="Putative DNA-binding domain"/>
    <property type="match status" value="1"/>
</dbReference>
<evidence type="ECO:0000313" key="5">
    <source>
        <dbReference type="EMBL" id="ABL72587.1"/>
    </source>
</evidence>
<evidence type="ECO:0000256" key="1">
    <source>
        <dbReference type="ARBA" id="ARBA00023015"/>
    </source>
</evidence>
<dbReference type="Gene3D" id="1.10.1660.10">
    <property type="match status" value="1"/>
</dbReference>
<keyword evidence="2" id="KW-0238">DNA-binding</keyword>
<evidence type="ECO:0000256" key="3">
    <source>
        <dbReference type="ARBA" id="ARBA00023163"/>
    </source>
</evidence>
<dbReference type="PRINTS" id="PR00040">
    <property type="entry name" value="HTHMERR"/>
</dbReference>
<evidence type="ECO:0000313" key="6">
    <source>
        <dbReference type="Proteomes" id="UP000000361"/>
    </source>
</evidence>
<keyword evidence="5" id="KW-0614">Plasmid</keyword>
<dbReference type="Proteomes" id="UP000000361">
    <property type="component" value="Chromosome 1"/>
</dbReference>
<accession>A1BAP3</accession>
<dbReference type="EMBL" id="CP000491">
    <property type="protein sequence ID" value="ABL72587.1"/>
    <property type="molecule type" value="Genomic_DNA"/>
</dbReference>
<name>A1BAP3_PARDP</name>
<gene>
    <name evidence="5" type="ordered locus">Pden_4523</name>
</gene>
<dbReference type="InterPro" id="IPR047057">
    <property type="entry name" value="MerR_fam"/>
</dbReference>